<proteinExistence type="inferred from homology"/>
<protein>
    <recommendedName>
        <fullName evidence="5">Translocation protein TolB</fullName>
    </recommendedName>
</protein>
<organism evidence="3 4">
    <name type="scientific">Lysinibacillus boronitolerans JCM 21713 = 10a = NBRC 103108</name>
    <dbReference type="NCBI Taxonomy" id="1294264"/>
    <lineage>
        <taxon>Bacteria</taxon>
        <taxon>Bacillati</taxon>
        <taxon>Bacillota</taxon>
        <taxon>Bacilli</taxon>
        <taxon>Bacillales</taxon>
        <taxon>Bacillaceae</taxon>
        <taxon>Lysinibacillus</taxon>
    </lineage>
</organism>
<feature type="signal peptide" evidence="2">
    <location>
        <begin position="1"/>
        <end position="22"/>
    </location>
</feature>
<dbReference type="PANTHER" id="PTHR36842">
    <property type="entry name" value="PROTEIN TOLB HOMOLOG"/>
    <property type="match status" value="1"/>
</dbReference>
<dbReference type="InterPro" id="IPR011659">
    <property type="entry name" value="WD40"/>
</dbReference>
<dbReference type="Pfam" id="PF07676">
    <property type="entry name" value="PD40"/>
    <property type="match status" value="1"/>
</dbReference>
<dbReference type="Gene3D" id="2.120.10.30">
    <property type="entry name" value="TolB, C-terminal domain"/>
    <property type="match status" value="2"/>
</dbReference>
<dbReference type="PANTHER" id="PTHR36842:SF1">
    <property type="entry name" value="PROTEIN TOLB"/>
    <property type="match status" value="1"/>
</dbReference>
<reference evidence="3 4" key="1">
    <citation type="submission" date="2014-02" db="EMBL/GenBank/DDBJ databases">
        <title>Draft genome sequence of Lysinibacillus boronitolerans NBRC 103108.</title>
        <authorList>
            <person name="Zhang F."/>
            <person name="Wang G."/>
            <person name="Zhang L."/>
        </authorList>
    </citation>
    <scope>NUCLEOTIDE SEQUENCE [LARGE SCALE GENOMIC DNA]</scope>
    <source>
        <strain evidence="3 4">NBRC 103108</strain>
    </source>
</reference>
<dbReference type="Proteomes" id="UP000030487">
    <property type="component" value="Unassembled WGS sequence"/>
</dbReference>
<comment type="caution">
    <text evidence="3">The sequence shown here is derived from an EMBL/GenBank/DDBJ whole genome shotgun (WGS) entry which is preliminary data.</text>
</comment>
<dbReference type="RefSeq" id="WP_036079754.1">
    <property type="nucleotide sequence ID" value="NZ_AVCW01000003.1"/>
</dbReference>
<dbReference type="InterPro" id="IPR011042">
    <property type="entry name" value="6-blade_b-propeller_TolB-like"/>
</dbReference>
<name>A0ABR4XWM7_9BACI</name>
<gene>
    <name evidence="3" type="ORF">CD31_18960</name>
</gene>
<accession>A0ABR4XWM7</accession>
<evidence type="ECO:0000256" key="2">
    <source>
        <dbReference type="SAM" id="SignalP"/>
    </source>
</evidence>
<dbReference type="EMBL" id="JPVR01000079">
    <property type="protein sequence ID" value="KGR82514.1"/>
    <property type="molecule type" value="Genomic_DNA"/>
</dbReference>
<dbReference type="SUPFAM" id="SSF82171">
    <property type="entry name" value="DPP6 N-terminal domain-like"/>
    <property type="match status" value="1"/>
</dbReference>
<keyword evidence="2" id="KW-0732">Signal</keyword>
<sequence length="406" mass="45794">MAIRVLLLILFISFSFSIGASAEGPLKAAFIRDHQLWIKEGDKELQLTTGQYVSSPKWSKDGQFIAYLAGKEEGGKTNLYIYDVKKKESYKPYPIIEANEIKWSPTSNQLAYNSGGILNVTKTKNGRPQGFENVSLGVSDFEWFPDGKAFIVSSQSNLLPTGWEPVRLFKVPVDANLDTNKIKPFYTIQTNTTDLFAIDADYLTFSPDGSWISFLLTPTASWSNDSNTLSVLSSVGDHFQVIGKMLGYENWIKWAPSKNQLAFISGEGRFFVENKDTTVTEIPTANKQKGYTPKGYVDLDLEWFSLDEIIVARAKENKAWKLGPVPTMFTALYVINLESGEQRQITFPKNNKIDNTPQVVGSTITWYRTSKKENQGDVWIKDRVDGLEYRWLKNVDTAPTFFIASN</sequence>
<evidence type="ECO:0008006" key="5">
    <source>
        <dbReference type="Google" id="ProtNLM"/>
    </source>
</evidence>
<evidence type="ECO:0000313" key="4">
    <source>
        <dbReference type="Proteomes" id="UP000030487"/>
    </source>
</evidence>
<keyword evidence="4" id="KW-1185">Reference proteome</keyword>
<feature type="chain" id="PRO_5045988891" description="Translocation protein TolB" evidence="2">
    <location>
        <begin position="23"/>
        <end position="406"/>
    </location>
</feature>
<comment type="similarity">
    <text evidence="1">Belongs to the TolB family.</text>
</comment>
<evidence type="ECO:0000313" key="3">
    <source>
        <dbReference type="EMBL" id="KGR82514.1"/>
    </source>
</evidence>
<evidence type="ECO:0000256" key="1">
    <source>
        <dbReference type="ARBA" id="ARBA00009820"/>
    </source>
</evidence>